<sequence length="72" mass="8220">MILFDYNVGIATIYFNTSLKNVRVELYEDGVLVDVVEQENVNVGEILNLIYDNEHSSKSLRVYSGNTLVYSE</sequence>
<comment type="caution">
    <text evidence="1">The sequence shown here is derived from an EMBL/GenBank/DDBJ whole genome shotgun (WGS) entry which is preliminary data.</text>
</comment>
<dbReference type="AlphaFoldDB" id="A0AA37HUA1"/>
<dbReference type="Proteomes" id="UP000887043">
    <property type="component" value="Unassembled WGS sequence"/>
</dbReference>
<proteinExistence type="predicted"/>
<gene>
    <name evidence="1" type="ORF">PRRU23_02250</name>
</gene>
<evidence type="ECO:0000313" key="2">
    <source>
        <dbReference type="Proteomes" id="UP000887043"/>
    </source>
</evidence>
<organism evidence="1 2">
    <name type="scientific">Segatella bryantii</name>
    <name type="common">Prevotella bryantii</name>
    <dbReference type="NCBI Taxonomy" id="77095"/>
    <lineage>
        <taxon>Bacteria</taxon>
        <taxon>Pseudomonadati</taxon>
        <taxon>Bacteroidota</taxon>
        <taxon>Bacteroidia</taxon>
        <taxon>Bacteroidales</taxon>
        <taxon>Prevotellaceae</taxon>
        <taxon>Segatella</taxon>
    </lineage>
</organism>
<dbReference type="EMBL" id="BPTR01000001">
    <property type="protein sequence ID" value="GJG26525.1"/>
    <property type="molecule type" value="Genomic_DNA"/>
</dbReference>
<evidence type="ECO:0000313" key="1">
    <source>
        <dbReference type="EMBL" id="GJG26525.1"/>
    </source>
</evidence>
<protein>
    <submittedName>
        <fullName evidence="1">Uncharacterized protein</fullName>
    </submittedName>
</protein>
<name>A0AA37HUA1_SEGBR</name>
<accession>A0AA37HUA1</accession>
<reference evidence="1" key="1">
    <citation type="submission" date="2021-08" db="EMBL/GenBank/DDBJ databases">
        <title>Prevotella lacticifex sp. nov., isolated from rumen of cow.</title>
        <authorList>
            <person name="Shinkai T."/>
            <person name="Ikeyama N."/>
            <person name="Kumagai M."/>
            <person name="Ohmori H."/>
            <person name="Sakamoto M."/>
            <person name="Ohkuma M."/>
            <person name="Mitsumori M."/>
        </authorList>
    </citation>
    <scope>NUCLEOTIDE SEQUENCE</scope>
    <source>
        <strain evidence="1">DSM 11371</strain>
    </source>
</reference>